<reference evidence="2" key="1">
    <citation type="journal article" date="2020" name="Stud. Mycol.">
        <title>101 Dothideomycetes genomes: a test case for predicting lifestyles and emergence of pathogens.</title>
        <authorList>
            <person name="Haridas S."/>
            <person name="Albert R."/>
            <person name="Binder M."/>
            <person name="Bloem J."/>
            <person name="Labutti K."/>
            <person name="Salamov A."/>
            <person name="Andreopoulos B."/>
            <person name="Baker S."/>
            <person name="Barry K."/>
            <person name="Bills G."/>
            <person name="Bluhm B."/>
            <person name="Cannon C."/>
            <person name="Castanera R."/>
            <person name="Culley D."/>
            <person name="Daum C."/>
            <person name="Ezra D."/>
            <person name="Gonzalez J."/>
            <person name="Henrissat B."/>
            <person name="Kuo A."/>
            <person name="Liang C."/>
            <person name="Lipzen A."/>
            <person name="Lutzoni F."/>
            <person name="Magnuson J."/>
            <person name="Mondo S."/>
            <person name="Nolan M."/>
            <person name="Ohm R."/>
            <person name="Pangilinan J."/>
            <person name="Park H.-J."/>
            <person name="Ramirez L."/>
            <person name="Alfaro M."/>
            <person name="Sun H."/>
            <person name="Tritt A."/>
            <person name="Yoshinaga Y."/>
            <person name="Zwiers L.-H."/>
            <person name="Turgeon B."/>
            <person name="Goodwin S."/>
            <person name="Spatafora J."/>
            <person name="Crous P."/>
            <person name="Grigoriev I."/>
        </authorList>
    </citation>
    <scope>NUCLEOTIDE SEQUENCE</scope>
    <source>
        <strain evidence="2">CBS 125425</strain>
    </source>
</reference>
<evidence type="ECO:0000259" key="1">
    <source>
        <dbReference type="Pfam" id="PF06985"/>
    </source>
</evidence>
<dbReference type="PANTHER" id="PTHR33112">
    <property type="entry name" value="DOMAIN PROTEIN, PUTATIVE-RELATED"/>
    <property type="match status" value="1"/>
</dbReference>
<dbReference type="Proteomes" id="UP000799444">
    <property type="component" value="Unassembled WGS sequence"/>
</dbReference>
<accession>A0A9P4UW13</accession>
<dbReference type="Pfam" id="PF06985">
    <property type="entry name" value="HET"/>
    <property type="match status" value="1"/>
</dbReference>
<dbReference type="InterPro" id="IPR010730">
    <property type="entry name" value="HET"/>
</dbReference>
<feature type="domain" description="Heterokaryon incompatibility" evidence="1">
    <location>
        <begin position="183"/>
        <end position="281"/>
    </location>
</feature>
<sequence>MATTSCKVCRDLSPPPVPAGKTIVLFTTIKRVYEQACRGCRHCSLLQSSFVAATTSQEAQELVNDSGKWSSVDFRLFFDYLEDGTKSIKLAFQSNAVRLDMELFGVVGQQNARNFTTKWQSKPSQGSSSSTNVVERWLEDCTSSHKSCGNGTPTVLPKRILDIGRESRRVFLIETCPTTIARYACQSYCWGTSHTVTTTSATYEQHRAGTDVASLPRTFQDTIAFARSLDLDYLWIDSMCIIQDSIDDWRQEAAKMAQYYSNAYVTLSATMSTNSAGGLFQESPDATLSMHDQTWIVSRGWIFQERLLSPRVIHFGSTEMYFECNTLSTFTWHRIVEAYCKLRITVPSDKLPALAGLADQMRNRRHGAKYLAGLWEDSMLVDLLWSCRPNREGLAPKLESWRAPSWSWASVAGPVRYGGYPRLDVTFSKVLDAQCDYAPLSTTGEVISGYLLIEGPTIEGSVRDSQTLCSRPDGTASMNGHFFADYQLDGGVISVTILRIGRDPHGLKSEYLLVLKPTKRSLEYDRLGLFESFVSGSPWAIYDWTDARKTTLRIV</sequence>
<name>A0A9P4UW13_9PLEO</name>
<comment type="caution">
    <text evidence="2">The sequence shown here is derived from an EMBL/GenBank/DDBJ whole genome shotgun (WGS) entry which is preliminary data.</text>
</comment>
<proteinExistence type="predicted"/>
<evidence type="ECO:0000313" key="3">
    <source>
        <dbReference type="Proteomes" id="UP000799444"/>
    </source>
</evidence>
<organism evidence="2 3">
    <name type="scientific">Polyplosphaeria fusca</name>
    <dbReference type="NCBI Taxonomy" id="682080"/>
    <lineage>
        <taxon>Eukaryota</taxon>
        <taxon>Fungi</taxon>
        <taxon>Dikarya</taxon>
        <taxon>Ascomycota</taxon>
        <taxon>Pezizomycotina</taxon>
        <taxon>Dothideomycetes</taxon>
        <taxon>Pleosporomycetidae</taxon>
        <taxon>Pleosporales</taxon>
        <taxon>Tetraplosphaeriaceae</taxon>
        <taxon>Polyplosphaeria</taxon>
    </lineage>
</organism>
<evidence type="ECO:0000313" key="2">
    <source>
        <dbReference type="EMBL" id="KAF2730557.1"/>
    </source>
</evidence>
<protein>
    <submittedName>
        <fullName evidence="2">HET-domain-containing protein</fullName>
    </submittedName>
</protein>
<gene>
    <name evidence="2" type="ORF">EJ04DRAFT_500335</name>
</gene>
<dbReference type="PANTHER" id="PTHR33112:SF13">
    <property type="entry name" value="HETEROKARYON INCOMPATIBILITY DOMAIN-CONTAINING PROTEIN"/>
    <property type="match status" value="1"/>
</dbReference>
<dbReference type="OrthoDB" id="3486565at2759"/>
<dbReference type="EMBL" id="ML996215">
    <property type="protein sequence ID" value="KAF2730557.1"/>
    <property type="molecule type" value="Genomic_DNA"/>
</dbReference>
<dbReference type="AlphaFoldDB" id="A0A9P4UW13"/>
<keyword evidence="3" id="KW-1185">Reference proteome</keyword>